<evidence type="ECO:0000259" key="1">
    <source>
        <dbReference type="Pfam" id="PF00850"/>
    </source>
</evidence>
<dbReference type="GO" id="GO:0004407">
    <property type="term" value="F:histone deacetylase activity"/>
    <property type="evidence" value="ECO:0007669"/>
    <property type="project" value="TreeGrafter"/>
</dbReference>
<dbReference type="AlphaFoldDB" id="A0A3Q0SHY2"/>
<proteinExistence type="predicted"/>
<evidence type="ECO:0000313" key="3">
    <source>
        <dbReference type="Proteomes" id="UP000261340"/>
    </source>
</evidence>
<dbReference type="PANTHER" id="PTHR10625:SF42">
    <property type="entry name" value="HISTONE DEACETYLASE 7"/>
    <property type="match status" value="1"/>
</dbReference>
<dbReference type="OMA" id="GSDVHHG"/>
<dbReference type="SUPFAM" id="SSF52768">
    <property type="entry name" value="Arginase/deacetylase"/>
    <property type="match status" value="1"/>
</dbReference>
<dbReference type="Proteomes" id="UP000261340">
    <property type="component" value="Unplaced"/>
</dbReference>
<dbReference type="InterPro" id="IPR023696">
    <property type="entry name" value="Ureohydrolase_dom_sf"/>
</dbReference>
<dbReference type="Pfam" id="PF00850">
    <property type="entry name" value="Hist_deacetyl"/>
    <property type="match status" value="1"/>
</dbReference>
<sequence length="241" mass="25505">LPCLLHLLTVQDVHHGNGTQEVFYSDPSVLYISLHRYDNGNFFPGSGHPSEVGASPGEGFNVNVGWMGGLNPPMGDAEYLAAFRAVVMPIAHEFSPDVVLVSAGFDAVEGHSSSLGGYKVTAKCFGFLTRQLMSLAGGKVVLALEGGHDLKAICDASEACVSALLGMEVEPLSQSVLDQKPCENAVLSLQKVIQIHGENTTCHVTSRTISNMTLRGLVALWKIHAVSAIASLSMGSLTSDR</sequence>
<reference evidence="2" key="1">
    <citation type="submission" date="2025-08" db="UniProtKB">
        <authorList>
            <consortium name="Ensembl"/>
        </authorList>
    </citation>
    <scope>IDENTIFICATION</scope>
</reference>
<feature type="domain" description="Histone deacetylase" evidence="1">
    <location>
        <begin position="12"/>
        <end position="164"/>
    </location>
</feature>
<accession>A0A3Q0SHY2</accession>
<evidence type="ECO:0000313" key="2">
    <source>
        <dbReference type="Ensembl" id="ENSACIP00000019980.1"/>
    </source>
</evidence>
<dbReference type="Ensembl" id="ENSACIT00000020511.1">
    <property type="protein sequence ID" value="ENSACIP00000019980.1"/>
    <property type="gene ID" value="ENSACIG00000015534.1"/>
</dbReference>
<organism evidence="2 3">
    <name type="scientific">Amphilophus citrinellus</name>
    <name type="common">Midas cichlid</name>
    <name type="synonym">Cichlasoma citrinellum</name>
    <dbReference type="NCBI Taxonomy" id="61819"/>
    <lineage>
        <taxon>Eukaryota</taxon>
        <taxon>Metazoa</taxon>
        <taxon>Chordata</taxon>
        <taxon>Craniata</taxon>
        <taxon>Vertebrata</taxon>
        <taxon>Euteleostomi</taxon>
        <taxon>Actinopterygii</taxon>
        <taxon>Neopterygii</taxon>
        <taxon>Teleostei</taxon>
        <taxon>Neoteleostei</taxon>
        <taxon>Acanthomorphata</taxon>
        <taxon>Ovalentaria</taxon>
        <taxon>Cichlomorphae</taxon>
        <taxon>Cichliformes</taxon>
        <taxon>Cichlidae</taxon>
        <taxon>New World cichlids</taxon>
        <taxon>Cichlasomatinae</taxon>
        <taxon>Heroini</taxon>
        <taxon>Amphilophus</taxon>
    </lineage>
</organism>
<dbReference type="STRING" id="61819.ENSACIP00000019980"/>
<protein>
    <recommendedName>
        <fullName evidence="1">Histone deacetylase domain-containing protein</fullName>
    </recommendedName>
</protein>
<dbReference type="InterPro" id="IPR037138">
    <property type="entry name" value="His_deacetylse_dom_sf"/>
</dbReference>
<dbReference type="GeneTree" id="ENSGT00940000159065"/>
<dbReference type="GO" id="GO:0040029">
    <property type="term" value="P:epigenetic regulation of gene expression"/>
    <property type="evidence" value="ECO:0007669"/>
    <property type="project" value="TreeGrafter"/>
</dbReference>
<name>A0A3Q0SHY2_AMPCI</name>
<keyword evidence="3" id="KW-1185">Reference proteome</keyword>
<dbReference type="GO" id="GO:0000118">
    <property type="term" value="C:histone deacetylase complex"/>
    <property type="evidence" value="ECO:0007669"/>
    <property type="project" value="TreeGrafter"/>
</dbReference>
<dbReference type="PANTHER" id="PTHR10625">
    <property type="entry name" value="HISTONE DEACETYLASE HDAC1-RELATED"/>
    <property type="match status" value="1"/>
</dbReference>
<dbReference type="Gene3D" id="3.40.800.20">
    <property type="entry name" value="Histone deacetylase domain"/>
    <property type="match status" value="1"/>
</dbReference>
<dbReference type="InterPro" id="IPR023801">
    <property type="entry name" value="His_deacetylse_dom"/>
</dbReference>
<reference evidence="2" key="2">
    <citation type="submission" date="2025-09" db="UniProtKB">
        <authorList>
            <consortium name="Ensembl"/>
        </authorList>
    </citation>
    <scope>IDENTIFICATION</scope>
</reference>